<dbReference type="InterPro" id="IPR027806">
    <property type="entry name" value="HARBI1_dom"/>
</dbReference>
<dbReference type="AlphaFoldDB" id="A0A9Q0IAP9"/>
<evidence type="ECO:0000256" key="2">
    <source>
        <dbReference type="ARBA" id="ARBA00004123"/>
    </source>
</evidence>
<comment type="cofactor">
    <cofactor evidence="1">
        <name>a divalent metal cation</name>
        <dbReference type="ChEBI" id="CHEBI:60240"/>
    </cofactor>
</comment>
<dbReference type="EMBL" id="JANIIK010000114">
    <property type="protein sequence ID" value="KAJ3591355.1"/>
    <property type="molecule type" value="Genomic_DNA"/>
</dbReference>
<evidence type="ECO:0000256" key="1">
    <source>
        <dbReference type="ARBA" id="ARBA00001968"/>
    </source>
</evidence>
<evidence type="ECO:0000256" key="7">
    <source>
        <dbReference type="ARBA" id="ARBA00023242"/>
    </source>
</evidence>
<dbReference type="OrthoDB" id="2668416at2759"/>
<evidence type="ECO:0000313" key="10">
    <source>
        <dbReference type="Proteomes" id="UP001148018"/>
    </source>
</evidence>
<gene>
    <name evidence="9" type="ORF">NHX12_009300</name>
</gene>
<dbReference type="Proteomes" id="UP001148018">
    <property type="component" value="Unassembled WGS sequence"/>
</dbReference>
<keyword evidence="10" id="KW-1185">Reference proteome</keyword>
<protein>
    <recommendedName>
        <fullName evidence="8">DDE Tnp4 domain-containing protein</fullName>
    </recommendedName>
</protein>
<evidence type="ECO:0000256" key="4">
    <source>
        <dbReference type="ARBA" id="ARBA00022722"/>
    </source>
</evidence>
<evidence type="ECO:0000256" key="3">
    <source>
        <dbReference type="ARBA" id="ARBA00006958"/>
    </source>
</evidence>
<dbReference type="PANTHER" id="PTHR22930">
    <property type="match status" value="1"/>
</dbReference>
<evidence type="ECO:0000313" key="9">
    <source>
        <dbReference type="EMBL" id="KAJ3591355.1"/>
    </source>
</evidence>
<keyword evidence="7" id="KW-0539">Nucleus</keyword>
<comment type="similarity">
    <text evidence="3">Belongs to the HARBI1 family.</text>
</comment>
<comment type="caution">
    <text evidence="9">The sequence shown here is derived from an EMBL/GenBank/DDBJ whole genome shotgun (WGS) entry which is preliminary data.</text>
</comment>
<dbReference type="PANTHER" id="PTHR22930:SF85">
    <property type="entry name" value="GH03217P-RELATED"/>
    <property type="match status" value="1"/>
</dbReference>
<name>A0A9Q0IAP9_9TELE</name>
<keyword evidence="5" id="KW-0479">Metal-binding</keyword>
<evidence type="ECO:0000256" key="6">
    <source>
        <dbReference type="ARBA" id="ARBA00022801"/>
    </source>
</evidence>
<evidence type="ECO:0000256" key="5">
    <source>
        <dbReference type="ARBA" id="ARBA00022723"/>
    </source>
</evidence>
<sequence length="351" mass="38651">MALQFLRQCSPGAPRVWSSPCPGAWWETTVPGFTDCQWLQHFRVSRATFSFLCNALRQRLKRQDTRYRLPCIPLGKRVALALYKLAHPDGCKAASELFGVGLASAGRCMWQFCSVVVEVLGPQLATWPVPGDLPELAEHFYQVHGVPGCVGVIGHVPVPVARPLRHRARCEGRGLMVSLQVVVDAEGCFWSAEVGHPEQAGDGSGGAAWACQDFPARMQHLLGAEGGIRLLAHDQTLPQQAWLLRPHRTNGLARLTEDQELFNARVQAAQWAAGLALARLTGRWRCLARRPDCSAEAVPDMARACCVLHNLCERNADTFLPEWFGAEVDDKTLTDLEAAPSWLALPPLEGW</sequence>
<proteinExistence type="inferred from homology"/>
<dbReference type="InterPro" id="IPR045249">
    <property type="entry name" value="HARBI1-like"/>
</dbReference>
<feature type="domain" description="DDE Tnp4" evidence="8">
    <location>
        <begin position="177"/>
        <end position="310"/>
    </location>
</feature>
<organism evidence="9 10">
    <name type="scientific">Muraenolepis orangiensis</name>
    <name type="common">Patagonian moray cod</name>
    <dbReference type="NCBI Taxonomy" id="630683"/>
    <lineage>
        <taxon>Eukaryota</taxon>
        <taxon>Metazoa</taxon>
        <taxon>Chordata</taxon>
        <taxon>Craniata</taxon>
        <taxon>Vertebrata</taxon>
        <taxon>Euteleostomi</taxon>
        <taxon>Actinopterygii</taxon>
        <taxon>Neopterygii</taxon>
        <taxon>Teleostei</taxon>
        <taxon>Neoteleostei</taxon>
        <taxon>Acanthomorphata</taxon>
        <taxon>Zeiogadaria</taxon>
        <taxon>Gadariae</taxon>
        <taxon>Gadiformes</taxon>
        <taxon>Muraenolepidoidei</taxon>
        <taxon>Muraenolepididae</taxon>
        <taxon>Muraenolepis</taxon>
    </lineage>
</organism>
<comment type="subcellular location">
    <subcellularLocation>
        <location evidence="2">Nucleus</location>
    </subcellularLocation>
</comment>
<evidence type="ECO:0000259" key="8">
    <source>
        <dbReference type="Pfam" id="PF13359"/>
    </source>
</evidence>
<keyword evidence="6" id="KW-0378">Hydrolase</keyword>
<dbReference type="Pfam" id="PF13359">
    <property type="entry name" value="DDE_Tnp_4"/>
    <property type="match status" value="1"/>
</dbReference>
<dbReference type="GO" id="GO:0004518">
    <property type="term" value="F:nuclease activity"/>
    <property type="evidence" value="ECO:0007669"/>
    <property type="project" value="UniProtKB-KW"/>
</dbReference>
<reference evidence="9" key="1">
    <citation type="submission" date="2022-07" db="EMBL/GenBank/DDBJ databases">
        <title>Chromosome-level genome of Muraenolepis orangiensis.</title>
        <authorList>
            <person name="Kim J."/>
        </authorList>
    </citation>
    <scope>NUCLEOTIDE SEQUENCE</scope>
    <source>
        <strain evidence="9">KU_S4_2022</strain>
        <tissue evidence="9">Muscle</tissue>
    </source>
</reference>
<dbReference type="GO" id="GO:0046872">
    <property type="term" value="F:metal ion binding"/>
    <property type="evidence" value="ECO:0007669"/>
    <property type="project" value="UniProtKB-KW"/>
</dbReference>
<keyword evidence="4" id="KW-0540">Nuclease</keyword>
<dbReference type="GO" id="GO:0005634">
    <property type="term" value="C:nucleus"/>
    <property type="evidence" value="ECO:0007669"/>
    <property type="project" value="UniProtKB-SubCell"/>
</dbReference>
<dbReference type="GO" id="GO:0016787">
    <property type="term" value="F:hydrolase activity"/>
    <property type="evidence" value="ECO:0007669"/>
    <property type="project" value="UniProtKB-KW"/>
</dbReference>
<accession>A0A9Q0IAP9</accession>